<gene>
    <name evidence="2" type="ORF">D3870_18590</name>
</gene>
<comment type="caution">
    <text evidence="2">The sequence shown here is derived from an EMBL/GenBank/DDBJ whole genome shotgun (WGS) entry which is preliminary data.</text>
</comment>
<dbReference type="EMBL" id="QYUN01000003">
    <property type="protein sequence ID" value="RJF96470.1"/>
    <property type="molecule type" value="Genomic_DNA"/>
</dbReference>
<keyword evidence="3" id="KW-1185">Reference proteome</keyword>
<reference evidence="2 3" key="1">
    <citation type="submission" date="2018-09" db="EMBL/GenBank/DDBJ databases">
        <authorList>
            <person name="Zhu H."/>
        </authorList>
    </citation>
    <scope>NUCLEOTIDE SEQUENCE [LARGE SCALE GENOMIC DNA]</scope>
    <source>
        <strain evidence="2 3">K2R10-39</strain>
    </source>
</reference>
<sequence length="203" mass="23068">MKQKEDASSINHQRRGAGEKSTLAFKWAVIIFAALSVIVHIAAELLDDTKGGAAVAHFFTEWMPFLKRAAMNKTEHIVSHQIYFGAMIVVGLLSMAYPIFIEFFHQVKVRKFTRFFMLNFLIGFSAICSLFLFTFFLLIYYPISWTTTGIKGNVFLSLYWRPIFGGGAVWSVAVFFWVLAIYLIKATISLVEKSVLPSNQTEE</sequence>
<protein>
    <submittedName>
        <fullName evidence="2">Uncharacterized protein</fullName>
    </submittedName>
</protein>
<feature type="transmembrane region" description="Helical" evidence="1">
    <location>
        <begin position="82"/>
        <end position="104"/>
    </location>
</feature>
<keyword evidence="1" id="KW-1133">Transmembrane helix</keyword>
<dbReference type="AlphaFoldDB" id="A0A418WUV2"/>
<keyword evidence="1" id="KW-0472">Membrane</keyword>
<name>A0A418WUV2_9BURK</name>
<evidence type="ECO:0000313" key="3">
    <source>
        <dbReference type="Proteomes" id="UP000285190"/>
    </source>
</evidence>
<feature type="transmembrane region" description="Helical" evidence="1">
    <location>
        <begin position="23"/>
        <end position="43"/>
    </location>
</feature>
<evidence type="ECO:0000313" key="2">
    <source>
        <dbReference type="EMBL" id="RJF96470.1"/>
    </source>
</evidence>
<organism evidence="2 3">
    <name type="scientific">Noviherbaspirillum cavernae</name>
    <dbReference type="NCBI Taxonomy" id="2320862"/>
    <lineage>
        <taxon>Bacteria</taxon>
        <taxon>Pseudomonadati</taxon>
        <taxon>Pseudomonadota</taxon>
        <taxon>Betaproteobacteria</taxon>
        <taxon>Burkholderiales</taxon>
        <taxon>Oxalobacteraceae</taxon>
        <taxon>Noviherbaspirillum</taxon>
    </lineage>
</organism>
<feature type="transmembrane region" description="Helical" evidence="1">
    <location>
        <begin position="116"/>
        <end position="143"/>
    </location>
</feature>
<proteinExistence type="predicted"/>
<evidence type="ECO:0000256" key="1">
    <source>
        <dbReference type="SAM" id="Phobius"/>
    </source>
</evidence>
<keyword evidence="1" id="KW-0812">Transmembrane</keyword>
<accession>A0A418WUV2</accession>
<dbReference type="Proteomes" id="UP000285190">
    <property type="component" value="Unassembled WGS sequence"/>
</dbReference>
<feature type="transmembrane region" description="Helical" evidence="1">
    <location>
        <begin position="163"/>
        <end position="184"/>
    </location>
</feature>